<dbReference type="EMBL" id="VUMM01000025">
    <property type="protein sequence ID" value="MSS02258.1"/>
    <property type="molecule type" value="Genomic_DNA"/>
</dbReference>
<organism evidence="1 2">
    <name type="scientific">Floccifex porci</name>
    <dbReference type="NCBI Taxonomy" id="2606629"/>
    <lineage>
        <taxon>Bacteria</taxon>
        <taxon>Bacillati</taxon>
        <taxon>Bacillota</taxon>
        <taxon>Erysipelotrichia</taxon>
        <taxon>Erysipelotrichales</taxon>
        <taxon>Erysipelotrichaceae</taxon>
        <taxon>Floccifex</taxon>
    </lineage>
</organism>
<protein>
    <submittedName>
        <fullName evidence="1">Uncharacterized protein</fullName>
    </submittedName>
</protein>
<proteinExistence type="predicted"/>
<sequence>MKEDHILSSISLIKITDGTISTDDLAVFYLLLVVCIDDFLNMDEAIDLLLEASNTFVTKNNCSYLWKDNDKEVYLMAVPVY</sequence>
<name>A0A7X2N593_9FIRM</name>
<evidence type="ECO:0000313" key="1">
    <source>
        <dbReference type="EMBL" id="MSS02258.1"/>
    </source>
</evidence>
<reference evidence="1 2" key="1">
    <citation type="submission" date="2019-08" db="EMBL/GenBank/DDBJ databases">
        <title>In-depth cultivation of the pig gut microbiome towards novel bacterial diversity and tailored functional studies.</title>
        <authorList>
            <person name="Wylensek D."/>
            <person name="Hitch T.C.A."/>
            <person name="Clavel T."/>
        </authorList>
    </citation>
    <scope>NUCLEOTIDE SEQUENCE [LARGE SCALE GENOMIC DNA]</scope>
    <source>
        <strain evidence="1 2">LKV-178-WT-2G</strain>
    </source>
</reference>
<dbReference type="RefSeq" id="WP_154461297.1">
    <property type="nucleotide sequence ID" value="NZ_VUMM01000025.1"/>
</dbReference>
<comment type="caution">
    <text evidence="1">The sequence shown here is derived from an EMBL/GenBank/DDBJ whole genome shotgun (WGS) entry which is preliminary data.</text>
</comment>
<dbReference type="AlphaFoldDB" id="A0A7X2N593"/>
<keyword evidence="2" id="KW-1185">Reference proteome</keyword>
<gene>
    <name evidence="1" type="ORF">FYJ50_09200</name>
</gene>
<evidence type="ECO:0000313" key="2">
    <source>
        <dbReference type="Proteomes" id="UP000470082"/>
    </source>
</evidence>
<accession>A0A7X2N593</accession>
<dbReference type="Proteomes" id="UP000470082">
    <property type="component" value="Unassembled WGS sequence"/>
</dbReference>